<feature type="compositionally biased region" description="Pro residues" evidence="8">
    <location>
        <begin position="522"/>
        <end position="535"/>
    </location>
</feature>
<dbReference type="SMART" id="SM00210">
    <property type="entry name" value="TSPN"/>
    <property type="match status" value="1"/>
</dbReference>
<organism evidence="11 12">
    <name type="scientific">Gouania willdenowi</name>
    <name type="common">Blunt-snouted clingfish</name>
    <name type="synonym">Lepadogaster willdenowi</name>
    <dbReference type="NCBI Taxonomy" id="441366"/>
    <lineage>
        <taxon>Eukaryota</taxon>
        <taxon>Metazoa</taxon>
        <taxon>Chordata</taxon>
        <taxon>Craniata</taxon>
        <taxon>Vertebrata</taxon>
        <taxon>Euteleostomi</taxon>
        <taxon>Actinopterygii</taxon>
        <taxon>Neopterygii</taxon>
        <taxon>Teleostei</taxon>
        <taxon>Neoteleostei</taxon>
        <taxon>Acanthomorphata</taxon>
        <taxon>Ovalentaria</taxon>
        <taxon>Blenniimorphae</taxon>
        <taxon>Blenniiformes</taxon>
        <taxon>Gobiesocoidei</taxon>
        <taxon>Gobiesocidae</taxon>
        <taxon>Gobiesocinae</taxon>
        <taxon>Gouania</taxon>
    </lineage>
</organism>
<keyword evidence="2" id="KW-0964">Secreted</keyword>
<keyword evidence="12" id="KW-1185">Reference proteome</keyword>
<reference evidence="11" key="1">
    <citation type="submission" date="2020-06" db="EMBL/GenBank/DDBJ databases">
        <authorList>
            <consortium name="Wellcome Sanger Institute Data Sharing"/>
        </authorList>
    </citation>
    <scope>NUCLEOTIDE SEQUENCE [LARGE SCALE GENOMIC DNA]</scope>
</reference>
<proteinExistence type="predicted"/>
<evidence type="ECO:0000256" key="9">
    <source>
        <dbReference type="SAM" id="SignalP"/>
    </source>
</evidence>
<feature type="region of interest" description="Disordered" evidence="8">
    <location>
        <begin position="418"/>
        <end position="449"/>
    </location>
</feature>
<evidence type="ECO:0000256" key="3">
    <source>
        <dbReference type="ARBA" id="ARBA00022530"/>
    </source>
</evidence>
<protein>
    <recommendedName>
        <fullName evidence="10">Thrombospondin-like N-terminal domain-containing protein</fullName>
    </recommendedName>
</protein>
<evidence type="ECO:0000256" key="6">
    <source>
        <dbReference type="ARBA" id="ARBA00023119"/>
    </source>
</evidence>
<keyword evidence="4 9" id="KW-0732">Signal</keyword>
<accession>A0A8C5GLH3</accession>
<comment type="subcellular location">
    <subcellularLocation>
        <location evidence="1">Secreted</location>
        <location evidence="1">Extracellular space</location>
        <location evidence="1">Extracellular matrix</location>
    </subcellularLocation>
</comment>
<evidence type="ECO:0000256" key="5">
    <source>
        <dbReference type="ARBA" id="ARBA00022737"/>
    </source>
</evidence>
<feature type="region of interest" description="Disordered" evidence="8">
    <location>
        <begin position="489"/>
        <end position="550"/>
    </location>
</feature>
<name>A0A8C5GLH3_GOUWI</name>
<dbReference type="SUPFAM" id="SSF49899">
    <property type="entry name" value="Concanavalin A-like lectins/glucanases"/>
    <property type="match status" value="1"/>
</dbReference>
<evidence type="ECO:0000259" key="10">
    <source>
        <dbReference type="SMART" id="SM00210"/>
    </source>
</evidence>
<dbReference type="InterPro" id="IPR008160">
    <property type="entry name" value="Collagen"/>
</dbReference>
<dbReference type="Pfam" id="PF01391">
    <property type="entry name" value="Collagen"/>
    <property type="match status" value="1"/>
</dbReference>
<feature type="region of interest" description="Disordered" evidence="8">
    <location>
        <begin position="367"/>
        <end position="406"/>
    </location>
</feature>
<reference evidence="11" key="2">
    <citation type="submission" date="2025-08" db="UniProtKB">
        <authorList>
            <consortium name="Ensembl"/>
        </authorList>
    </citation>
    <scope>IDENTIFICATION</scope>
</reference>
<feature type="compositionally biased region" description="Pro residues" evidence="8">
    <location>
        <begin position="501"/>
        <end position="514"/>
    </location>
</feature>
<dbReference type="FunFam" id="2.60.120.200:FF:000085">
    <property type="entry name" value="collagen alpha-1(XXVII) chain isoform X1"/>
    <property type="match status" value="1"/>
</dbReference>
<feature type="domain" description="Thrombospondin-like N-terminal" evidence="10">
    <location>
        <begin position="64"/>
        <end position="235"/>
    </location>
</feature>
<dbReference type="InterPro" id="IPR048287">
    <property type="entry name" value="TSPN-like_N"/>
</dbReference>
<feature type="signal peptide" evidence="9">
    <location>
        <begin position="1"/>
        <end position="30"/>
    </location>
</feature>
<dbReference type="Ensembl" id="ENSGWIT00000034521.1">
    <property type="protein sequence ID" value="ENSGWIP00000031703.1"/>
    <property type="gene ID" value="ENSGWIG00000016365.1"/>
</dbReference>
<dbReference type="AlphaFoldDB" id="A0A8C5GLH3"/>
<evidence type="ECO:0000256" key="7">
    <source>
        <dbReference type="ARBA" id="ARBA00023180"/>
    </source>
</evidence>
<dbReference type="InterPro" id="IPR013320">
    <property type="entry name" value="ConA-like_dom_sf"/>
</dbReference>
<evidence type="ECO:0000313" key="11">
    <source>
        <dbReference type="Ensembl" id="ENSGWIP00000031703.1"/>
    </source>
</evidence>
<evidence type="ECO:0000256" key="8">
    <source>
        <dbReference type="SAM" id="MobiDB-lite"/>
    </source>
</evidence>
<keyword evidence="7" id="KW-0325">Glycoprotein</keyword>
<dbReference type="PANTHER" id="PTHR24637:SF421">
    <property type="entry name" value="CUTICLE COLLAGEN DPY-2"/>
    <property type="match status" value="1"/>
</dbReference>
<evidence type="ECO:0000256" key="4">
    <source>
        <dbReference type="ARBA" id="ARBA00022729"/>
    </source>
</evidence>
<feature type="chain" id="PRO_5034691603" description="Thrombospondin-like N-terminal domain-containing protein" evidence="9">
    <location>
        <begin position="31"/>
        <end position="550"/>
    </location>
</feature>
<sequence length="550" mass="60077">MHLGAQRTRSGHVSAAVTWNLLLLLSVCSAALSGEEDFIAQGVDILQRLGLTAQTSSDGSFRRTTSTLHAIDTNDPSPVDAVPGYGVLLDSNFHYEALTDSLFPSEFGEEFSVLVSLSSWRANNAFLFSVRDVRDRLSFGIQLLPHRVVVYTAEKSTLYFTYNWQDGSQHSFAVGVRARSVSFYALCGAVQQREQTLARSQILRESGGLFTLGRMNSKSVSFSGRVCQLDFYPSAQAAAHYCSYLKKQCRLADTERLPLTHSGIDFEVNDLPSSPSTMSPPGVHTTHVSPIKTTEWDKLSSNTLVTQYATLSPSVHLNDKNFITTLKPVDHQATPSLHPDKTTIANTKRQLSLSLAKSTLITTTNTLSAKHIRPQGDTDLSENSTEKDSSSGNQQALNVTPGLISPVRQNRVKEELRNNTLTSPGESGMVAQQVPSVQQIHPRTNGTTLYRENQVDISEERDLDGSYDSVDMGEYDYTYEDGDFFYDYEEDLRGPKGEPGPWGPPGPPGLPGPPGKRGSRGPPGPHGNPGQPGPLGPKVSRFIQKSSPGF</sequence>
<keyword evidence="6" id="KW-0176">Collagen</keyword>
<keyword evidence="3" id="KW-0272">Extracellular matrix</keyword>
<feature type="compositionally biased region" description="Polar residues" evidence="8">
    <location>
        <begin position="433"/>
        <end position="449"/>
    </location>
</feature>
<dbReference type="Gene3D" id="2.60.120.200">
    <property type="match status" value="1"/>
</dbReference>
<evidence type="ECO:0000313" key="12">
    <source>
        <dbReference type="Proteomes" id="UP000694680"/>
    </source>
</evidence>
<evidence type="ECO:0000256" key="2">
    <source>
        <dbReference type="ARBA" id="ARBA00022525"/>
    </source>
</evidence>
<evidence type="ECO:0000256" key="1">
    <source>
        <dbReference type="ARBA" id="ARBA00004498"/>
    </source>
</evidence>
<dbReference type="Proteomes" id="UP000694680">
    <property type="component" value="Chromosome 4"/>
</dbReference>
<dbReference type="GO" id="GO:0005581">
    <property type="term" value="C:collagen trimer"/>
    <property type="evidence" value="ECO:0007669"/>
    <property type="project" value="UniProtKB-KW"/>
</dbReference>
<dbReference type="PANTHER" id="PTHR24637">
    <property type="entry name" value="COLLAGEN"/>
    <property type="match status" value="1"/>
</dbReference>
<keyword evidence="5" id="KW-0677">Repeat</keyword>
<reference evidence="11" key="3">
    <citation type="submission" date="2025-09" db="UniProtKB">
        <authorList>
            <consortium name="Ensembl"/>
        </authorList>
    </citation>
    <scope>IDENTIFICATION</scope>
</reference>